<evidence type="ECO:0000313" key="2">
    <source>
        <dbReference type="EMBL" id="UWZ40446.1"/>
    </source>
</evidence>
<keyword evidence="3" id="KW-1185">Reference proteome</keyword>
<dbReference type="Gene3D" id="3.40.50.880">
    <property type="match status" value="1"/>
</dbReference>
<dbReference type="Pfam" id="PF09825">
    <property type="entry name" value="BPL_N"/>
    <property type="match status" value="1"/>
</dbReference>
<evidence type="ECO:0000313" key="3">
    <source>
        <dbReference type="Proteomes" id="UP001058271"/>
    </source>
</evidence>
<dbReference type="InterPro" id="IPR019197">
    <property type="entry name" value="Biotin-prot_ligase_N"/>
</dbReference>
<reference evidence="2" key="1">
    <citation type="submission" date="2021-04" db="EMBL/GenBank/DDBJ databases">
        <title>Biosynthetic gene clusters of Dactylosporangioum roseum.</title>
        <authorList>
            <person name="Hartkoorn R.C."/>
            <person name="Beaudoing E."/>
            <person name="Hot D."/>
            <person name="Moureu S."/>
        </authorList>
    </citation>
    <scope>NUCLEOTIDE SEQUENCE</scope>
    <source>
        <strain evidence="2">NRRL B-16295</strain>
    </source>
</reference>
<sequence length="216" mass="23127">MALVYRGPASLPGCPEAVAGLLGASRWRFDIRYVGPDEDRPVSAETLAGAALYAQPGGGTLAKGYRHLRRHRSEIREYVRGGGRYLGFCLGGYLAGATPGFDLLPGDTDQYIASSDATVESEDNTVVEVDWRGRRRMLFFQDGPYFWVRPSAAATVVATYPNGTAAALVARFGQGCVGVVGPHPEATDDWFTDAGLTVDRLGADLGLDLVDAVMRP</sequence>
<proteinExistence type="predicted"/>
<dbReference type="PIRSF" id="PIRSF016642">
    <property type="entry name" value="UCP016642"/>
    <property type="match status" value="1"/>
</dbReference>
<name>A0ABY5ZE66_9ACTN</name>
<feature type="domain" description="Biotin-protein ligase N-terminal" evidence="1">
    <location>
        <begin position="50"/>
        <end position="102"/>
    </location>
</feature>
<dbReference type="EMBL" id="CP073721">
    <property type="protein sequence ID" value="UWZ40446.1"/>
    <property type="molecule type" value="Genomic_DNA"/>
</dbReference>
<dbReference type="InterPro" id="IPR015834">
    <property type="entry name" value="UCP016642"/>
</dbReference>
<organism evidence="2 3">
    <name type="scientific">Dactylosporangium roseum</name>
    <dbReference type="NCBI Taxonomy" id="47989"/>
    <lineage>
        <taxon>Bacteria</taxon>
        <taxon>Bacillati</taxon>
        <taxon>Actinomycetota</taxon>
        <taxon>Actinomycetes</taxon>
        <taxon>Micromonosporales</taxon>
        <taxon>Micromonosporaceae</taxon>
        <taxon>Dactylosporangium</taxon>
    </lineage>
</organism>
<dbReference type="InterPro" id="IPR029062">
    <property type="entry name" value="Class_I_gatase-like"/>
</dbReference>
<gene>
    <name evidence="2" type="ORF">Drose_18600</name>
</gene>
<dbReference type="Proteomes" id="UP001058271">
    <property type="component" value="Chromosome"/>
</dbReference>
<evidence type="ECO:0000259" key="1">
    <source>
        <dbReference type="Pfam" id="PF09825"/>
    </source>
</evidence>
<dbReference type="SUPFAM" id="SSF52317">
    <property type="entry name" value="Class I glutamine amidotransferase-like"/>
    <property type="match status" value="1"/>
</dbReference>
<protein>
    <recommendedName>
        <fullName evidence="1">Biotin-protein ligase N-terminal domain-containing protein</fullName>
    </recommendedName>
</protein>
<accession>A0ABY5ZE66</accession>